<sequence length="189" mass="21208">MKDMEPAKKILGMEITRDRRRGEPFVSQGGYLWKMVTKFEMSKAKAVQTPLTAHFKLSASISPKTDEDRSSMERIPYASAVGSLMYAMVCTRPDLPYLASPVSMFMANPDKEHWEAAKGVFDFADDLDKRRSLTGYVYTLFGCAVSWKAQLQSVVALFTTQVKYIATTEGVKESLWLKGLIGQLGIMQN</sequence>
<evidence type="ECO:0000313" key="1">
    <source>
        <dbReference type="EMBL" id="OAE29453.1"/>
    </source>
</evidence>
<comment type="caution">
    <text evidence="1">The sequence shown here is derived from an EMBL/GenBank/DDBJ whole genome shotgun (WGS) entry which is preliminary data.</text>
</comment>
<gene>
    <name evidence="1" type="ORF">AXG93_4548s1310</name>
</gene>
<dbReference type="PANTHER" id="PTHR11439">
    <property type="entry name" value="GAG-POL-RELATED RETROTRANSPOSON"/>
    <property type="match status" value="1"/>
</dbReference>
<dbReference type="AlphaFoldDB" id="A0A176W9U1"/>
<accession>A0A176W9U1</accession>
<reference evidence="1" key="1">
    <citation type="submission" date="2016-03" db="EMBL/GenBank/DDBJ databases">
        <title>Mechanisms controlling the formation of the plant cell surface in tip-growing cells are functionally conserved among land plants.</title>
        <authorList>
            <person name="Honkanen S."/>
            <person name="Jones V.A."/>
            <person name="Morieri G."/>
            <person name="Champion C."/>
            <person name="Hetherington A.J."/>
            <person name="Kelly S."/>
            <person name="Saint-Marcoux D."/>
            <person name="Proust H."/>
            <person name="Prescott H."/>
            <person name="Dolan L."/>
        </authorList>
    </citation>
    <scope>NUCLEOTIDE SEQUENCE [LARGE SCALE GENOMIC DNA]</scope>
    <source>
        <tissue evidence="1">Whole gametophyte</tissue>
    </source>
</reference>
<dbReference type="CDD" id="cd09272">
    <property type="entry name" value="RNase_HI_RT_Ty1"/>
    <property type="match status" value="1"/>
</dbReference>
<protein>
    <recommendedName>
        <fullName evidence="3">Reverse transcriptase Ty1/copia-type domain-containing protein</fullName>
    </recommendedName>
</protein>
<dbReference type="Proteomes" id="UP000077202">
    <property type="component" value="Unassembled WGS sequence"/>
</dbReference>
<organism evidence="1 2">
    <name type="scientific">Marchantia polymorpha subsp. ruderalis</name>
    <dbReference type="NCBI Taxonomy" id="1480154"/>
    <lineage>
        <taxon>Eukaryota</taxon>
        <taxon>Viridiplantae</taxon>
        <taxon>Streptophyta</taxon>
        <taxon>Embryophyta</taxon>
        <taxon>Marchantiophyta</taxon>
        <taxon>Marchantiopsida</taxon>
        <taxon>Marchantiidae</taxon>
        <taxon>Marchantiales</taxon>
        <taxon>Marchantiaceae</taxon>
        <taxon>Marchantia</taxon>
    </lineage>
</organism>
<name>A0A176W9U1_MARPO</name>
<dbReference type="PANTHER" id="PTHR11439:SF491">
    <property type="entry name" value="INTEGRASE CATALYTIC DOMAIN-CONTAINING PROTEIN"/>
    <property type="match status" value="1"/>
</dbReference>
<keyword evidence="2" id="KW-1185">Reference proteome</keyword>
<evidence type="ECO:0008006" key="3">
    <source>
        <dbReference type="Google" id="ProtNLM"/>
    </source>
</evidence>
<proteinExistence type="predicted"/>
<dbReference type="EMBL" id="LVLJ01001460">
    <property type="protein sequence ID" value="OAE29453.1"/>
    <property type="molecule type" value="Genomic_DNA"/>
</dbReference>
<evidence type="ECO:0000313" key="2">
    <source>
        <dbReference type="Proteomes" id="UP000077202"/>
    </source>
</evidence>